<keyword evidence="2" id="KW-1133">Transmembrane helix</keyword>
<dbReference type="GO" id="GO:0031293">
    <property type="term" value="P:membrane protein intracellular domain proteolysis"/>
    <property type="evidence" value="ECO:0007669"/>
    <property type="project" value="TreeGrafter"/>
</dbReference>
<dbReference type="AlphaFoldDB" id="A0AAE9ZXL6"/>
<feature type="transmembrane region" description="Helical" evidence="2">
    <location>
        <begin position="392"/>
        <end position="417"/>
    </location>
</feature>
<dbReference type="GO" id="GO:0005737">
    <property type="term" value="C:cytoplasm"/>
    <property type="evidence" value="ECO:0007669"/>
    <property type="project" value="TreeGrafter"/>
</dbReference>
<feature type="transmembrane region" description="Helical" evidence="2">
    <location>
        <begin position="257"/>
        <end position="278"/>
    </location>
</feature>
<keyword evidence="2" id="KW-0812">Transmembrane</keyword>
<organism evidence="3 4">
    <name type="scientific">Synoicihabitans lomoniglobus</name>
    <dbReference type="NCBI Taxonomy" id="2909285"/>
    <lineage>
        <taxon>Bacteria</taxon>
        <taxon>Pseudomonadati</taxon>
        <taxon>Verrucomicrobiota</taxon>
        <taxon>Opitutia</taxon>
        <taxon>Opitutales</taxon>
        <taxon>Opitutaceae</taxon>
        <taxon>Synoicihabitans</taxon>
    </lineage>
</organism>
<dbReference type="Proteomes" id="UP001218638">
    <property type="component" value="Chromosome"/>
</dbReference>
<dbReference type="RefSeq" id="WP_330929360.1">
    <property type="nucleotide sequence ID" value="NZ_CP119075.1"/>
</dbReference>
<dbReference type="PANTHER" id="PTHR13325">
    <property type="entry name" value="PROTEASE M50 MEMBRANE-BOUND TRANSCRIPTION FACTOR SITE 2 PROTEASE"/>
    <property type="match status" value="1"/>
</dbReference>
<feature type="coiled-coil region" evidence="1">
    <location>
        <begin position="500"/>
        <end position="556"/>
    </location>
</feature>
<feature type="transmembrane region" description="Helical" evidence="2">
    <location>
        <begin position="290"/>
        <end position="307"/>
    </location>
</feature>
<evidence type="ECO:0000313" key="3">
    <source>
        <dbReference type="EMBL" id="WED65411.1"/>
    </source>
</evidence>
<dbReference type="SUPFAM" id="SSF111369">
    <property type="entry name" value="HlyD-like secretion proteins"/>
    <property type="match status" value="1"/>
</dbReference>
<dbReference type="Gene3D" id="1.10.287.470">
    <property type="entry name" value="Helix hairpin bin"/>
    <property type="match status" value="1"/>
</dbReference>
<feature type="transmembrane region" description="Helical" evidence="2">
    <location>
        <begin position="156"/>
        <end position="178"/>
    </location>
</feature>
<dbReference type="Gene3D" id="2.40.30.170">
    <property type="match status" value="1"/>
</dbReference>
<evidence type="ECO:0000313" key="4">
    <source>
        <dbReference type="Proteomes" id="UP001218638"/>
    </source>
</evidence>
<dbReference type="PANTHER" id="PTHR13325:SF3">
    <property type="entry name" value="MEMBRANE-BOUND TRANSCRIPTION FACTOR SITE-2 PROTEASE"/>
    <property type="match status" value="1"/>
</dbReference>
<keyword evidence="1" id="KW-0175">Coiled coil</keyword>
<proteinExistence type="predicted"/>
<evidence type="ECO:0000256" key="2">
    <source>
        <dbReference type="SAM" id="Phobius"/>
    </source>
</evidence>
<dbReference type="InterPro" id="IPR001193">
    <property type="entry name" value="MBTPS2"/>
</dbReference>
<feature type="transmembrane region" description="Helical" evidence="2">
    <location>
        <begin position="429"/>
        <end position="449"/>
    </location>
</feature>
<sequence>MAGAAGLLSDRWHLVAGLRVTLRPDCVVRRQTFRGETWQVISDPYSNRHYRVRPEAWQFLARLNRRRTVDESWREMVDHSPASAPGQREVIEVLTQLHGANLLLADAAPETWSMVDRRQREQRRQARQQWMNFLFLRIPLFDPDFILERLKPIGRLLLSPLGVVLWVVVLSLGGKAVIDHWTEFREQSQGVLAPANLVWLYLVWSMVKVAHEFGHGMMTKRFGGEVRSCGVMLLVFTPVPFVDASAAWAFRARWQRLLVGAGGMIFELFIAAIAAMVWAQSDGEGTVARVAYNVVFLASVSTLLFNANPLLRFDGYYILADWVGVPNLQRQASQQWNRWFERWGLGLDGPSPLARTRAGAAGLGAFGAACAGYRVFVLLVICAFIAGQLFEVGFVFALVGLVLWLGGPLLKFFNYLLSAPRTQRARKRAVGWAIALPVVVLGILSFVPMPHAVRAPGVVTGARVSEVHADVSGRLDALLVASGEYVETGAVLVTLRNPELTDLREELEAVQREVMARRALAWDRMPAVLEPLDQRLRSIEAQLREIDQQLAALAVRAPQSGRWSAPGMEWRVGSHVPRGTLLGRVSSRDDMVFDAVVAQRDVDRLTRSQTQQAELRLRGAADTVIETGPGELRPAESRRLPSAALGWRAGGTVRIDPDDPDGLLAAEPFFRLRVALPADANTELLMRTGVLRVGLDWQPWGVQGWRRLRQFVQERYGR</sequence>
<dbReference type="Gene3D" id="2.40.50.100">
    <property type="match status" value="1"/>
</dbReference>
<reference evidence="3" key="1">
    <citation type="submission" date="2023-03" db="EMBL/GenBank/DDBJ databases">
        <title>Lomoglobus Profundus gen. nov., sp. nov., a novel member of the phylum Verrucomicrobia, isolated from deep-marine sediment of South China Sea.</title>
        <authorList>
            <person name="Ahmad T."/>
            <person name="Ishaq S.E."/>
            <person name="Wang F."/>
        </authorList>
    </citation>
    <scope>NUCLEOTIDE SEQUENCE</scope>
    <source>
        <strain evidence="3">LMO-M01</strain>
    </source>
</reference>
<name>A0AAE9ZXL6_9BACT</name>
<evidence type="ECO:0000256" key="1">
    <source>
        <dbReference type="SAM" id="Coils"/>
    </source>
</evidence>
<feature type="transmembrane region" description="Helical" evidence="2">
    <location>
        <begin position="230"/>
        <end position="250"/>
    </location>
</feature>
<dbReference type="CDD" id="cd05709">
    <property type="entry name" value="S2P-M50"/>
    <property type="match status" value="1"/>
</dbReference>
<gene>
    <name evidence="3" type="ORF">PXH66_00930</name>
</gene>
<keyword evidence="4" id="KW-1185">Reference proteome</keyword>
<feature type="transmembrane region" description="Helical" evidence="2">
    <location>
        <begin position="190"/>
        <end position="210"/>
    </location>
</feature>
<accession>A0AAE9ZXL6</accession>
<protein>
    <submittedName>
        <fullName evidence="3">Efflux RND transporter periplasmic adaptor subunit</fullName>
    </submittedName>
</protein>
<dbReference type="GO" id="GO:0016020">
    <property type="term" value="C:membrane"/>
    <property type="evidence" value="ECO:0007669"/>
    <property type="project" value="InterPro"/>
</dbReference>
<dbReference type="EMBL" id="CP119075">
    <property type="protein sequence ID" value="WED65411.1"/>
    <property type="molecule type" value="Genomic_DNA"/>
</dbReference>
<dbReference type="GO" id="GO:0004222">
    <property type="term" value="F:metalloendopeptidase activity"/>
    <property type="evidence" value="ECO:0007669"/>
    <property type="project" value="InterPro"/>
</dbReference>
<keyword evidence="2" id="KW-0472">Membrane</keyword>
<feature type="transmembrane region" description="Helical" evidence="2">
    <location>
        <begin position="363"/>
        <end position="386"/>
    </location>
</feature>
<dbReference type="KEGG" id="slom:PXH66_00930"/>